<name>A0AAD6I7R7_PENCN</name>
<dbReference type="AlphaFoldDB" id="A0AAD6I7R7"/>
<dbReference type="EMBL" id="JAQJZL010000010">
    <property type="protein sequence ID" value="KAJ6035322.1"/>
    <property type="molecule type" value="Genomic_DNA"/>
</dbReference>
<evidence type="ECO:0000313" key="1">
    <source>
        <dbReference type="EMBL" id="KAJ6035322.1"/>
    </source>
</evidence>
<sequence>MLDSYMQLAASRSNQRTKKQDIPWGFAIYRCSYKDESAWNRLLQHIEEEIKSSLEVSEIKHLLPYHQLVINDDISKFKGATSHEIRDHFNAWVQEQLPQIVASPELLESLRSESATSEFGPQYGLGARYNFCLFVDDFCLESLKYVNKSSFDPVVKILSGFCGDLTPQEKNYQIHPDWHDGETDDEFEMVGWMYIPVHSYVWWYDAMEEPADWEPNYSRPPIMNTGLSFENLDEMRAQIASRS</sequence>
<proteinExistence type="predicted"/>
<keyword evidence="2" id="KW-1185">Reference proteome</keyword>
<gene>
    <name evidence="1" type="ORF">N7460_009497</name>
</gene>
<reference evidence="1" key="2">
    <citation type="submission" date="2023-01" db="EMBL/GenBank/DDBJ databases">
        <authorList>
            <person name="Petersen C."/>
        </authorList>
    </citation>
    <scope>NUCLEOTIDE SEQUENCE</scope>
    <source>
        <strain evidence="1">IBT 15450</strain>
    </source>
</reference>
<evidence type="ECO:0000313" key="2">
    <source>
        <dbReference type="Proteomes" id="UP001219568"/>
    </source>
</evidence>
<organism evidence="1 2">
    <name type="scientific">Penicillium canescens</name>
    <dbReference type="NCBI Taxonomy" id="5083"/>
    <lineage>
        <taxon>Eukaryota</taxon>
        <taxon>Fungi</taxon>
        <taxon>Dikarya</taxon>
        <taxon>Ascomycota</taxon>
        <taxon>Pezizomycotina</taxon>
        <taxon>Eurotiomycetes</taxon>
        <taxon>Eurotiomycetidae</taxon>
        <taxon>Eurotiales</taxon>
        <taxon>Aspergillaceae</taxon>
        <taxon>Penicillium</taxon>
    </lineage>
</organism>
<accession>A0AAD6I7R7</accession>
<dbReference type="Proteomes" id="UP001219568">
    <property type="component" value="Unassembled WGS sequence"/>
</dbReference>
<reference evidence="1" key="1">
    <citation type="journal article" date="2023" name="IMA Fungus">
        <title>Comparative genomic study of the Penicillium genus elucidates a diverse pangenome and 15 lateral gene transfer events.</title>
        <authorList>
            <person name="Petersen C."/>
            <person name="Sorensen T."/>
            <person name="Nielsen M.R."/>
            <person name="Sondergaard T.E."/>
            <person name="Sorensen J.L."/>
            <person name="Fitzpatrick D.A."/>
            <person name="Frisvad J.C."/>
            <person name="Nielsen K.L."/>
        </authorList>
    </citation>
    <scope>NUCLEOTIDE SEQUENCE</scope>
    <source>
        <strain evidence="1">IBT 15450</strain>
    </source>
</reference>
<comment type="caution">
    <text evidence="1">The sequence shown here is derived from an EMBL/GenBank/DDBJ whole genome shotgun (WGS) entry which is preliminary data.</text>
</comment>
<protein>
    <submittedName>
        <fullName evidence="1">Uncharacterized protein</fullName>
    </submittedName>
</protein>